<dbReference type="AlphaFoldDB" id="A0ABC8T2B9"/>
<dbReference type="Proteomes" id="UP001642360">
    <property type="component" value="Unassembled WGS sequence"/>
</dbReference>
<comment type="caution">
    <text evidence="1">The sequence shown here is derived from an EMBL/GenBank/DDBJ whole genome shotgun (WGS) entry which is preliminary data.</text>
</comment>
<accession>A0ABC8T2B9</accession>
<protein>
    <submittedName>
        <fullName evidence="1">Uncharacterized protein</fullName>
    </submittedName>
</protein>
<name>A0ABC8T2B9_9AQUA</name>
<evidence type="ECO:0000313" key="2">
    <source>
        <dbReference type="Proteomes" id="UP001642360"/>
    </source>
</evidence>
<proteinExistence type="predicted"/>
<sequence>MYYRTGQQILLCGHQIEGGWAVEVSRAKLARKMRPENYDNSEGKSLQGEGVELYRLRTDIVLPFNSLDLIKGALPMTSNFPPAHPHP</sequence>
<dbReference type="EMBL" id="CAUOFW020004047">
    <property type="protein sequence ID" value="CAK9163519.1"/>
    <property type="molecule type" value="Genomic_DNA"/>
</dbReference>
<organism evidence="1 2">
    <name type="scientific">Ilex paraguariensis</name>
    <name type="common">yerba mate</name>
    <dbReference type="NCBI Taxonomy" id="185542"/>
    <lineage>
        <taxon>Eukaryota</taxon>
        <taxon>Viridiplantae</taxon>
        <taxon>Streptophyta</taxon>
        <taxon>Embryophyta</taxon>
        <taxon>Tracheophyta</taxon>
        <taxon>Spermatophyta</taxon>
        <taxon>Magnoliopsida</taxon>
        <taxon>eudicotyledons</taxon>
        <taxon>Gunneridae</taxon>
        <taxon>Pentapetalae</taxon>
        <taxon>asterids</taxon>
        <taxon>campanulids</taxon>
        <taxon>Aquifoliales</taxon>
        <taxon>Aquifoliaceae</taxon>
        <taxon>Ilex</taxon>
    </lineage>
</organism>
<keyword evidence="2" id="KW-1185">Reference proteome</keyword>
<reference evidence="1 2" key="1">
    <citation type="submission" date="2024-02" db="EMBL/GenBank/DDBJ databases">
        <authorList>
            <person name="Vignale AGUSTIN F."/>
            <person name="Sosa J E."/>
            <person name="Modenutti C."/>
        </authorList>
    </citation>
    <scope>NUCLEOTIDE SEQUENCE [LARGE SCALE GENOMIC DNA]</scope>
</reference>
<evidence type="ECO:0000313" key="1">
    <source>
        <dbReference type="EMBL" id="CAK9163519.1"/>
    </source>
</evidence>
<gene>
    <name evidence="1" type="ORF">ILEXP_LOCUS32569</name>
</gene>